<gene>
    <name evidence="5" type="ORF">ILUMI_22378</name>
</gene>
<dbReference type="InterPro" id="IPR027038">
    <property type="entry name" value="RanGap"/>
</dbReference>
<keyword evidence="1" id="KW-0343">GTPase activation</keyword>
<dbReference type="AlphaFoldDB" id="A0A8K0CGU7"/>
<dbReference type="GO" id="GO:0048471">
    <property type="term" value="C:perinuclear region of cytoplasm"/>
    <property type="evidence" value="ECO:0007669"/>
    <property type="project" value="TreeGrafter"/>
</dbReference>
<accession>A0A8K0CGU7</accession>
<dbReference type="SMART" id="SM00368">
    <property type="entry name" value="LRR_RI"/>
    <property type="match status" value="3"/>
</dbReference>
<feature type="region of interest" description="Disordered" evidence="4">
    <location>
        <begin position="1"/>
        <end position="34"/>
    </location>
</feature>
<dbReference type="GO" id="GO:0006913">
    <property type="term" value="P:nucleocytoplasmic transport"/>
    <property type="evidence" value="ECO:0007669"/>
    <property type="project" value="TreeGrafter"/>
</dbReference>
<feature type="compositionally biased region" description="Low complexity" evidence="4">
    <location>
        <begin position="650"/>
        <end position="674"/>
    </location>
</feature>
<evidence type="ECO:0000313" key="5">
    <source>
        <dbReference type="EMBL" id="KAF2883792.1"/>
    </source>
</evidence>
<evidence type="ECO:0000256" key="3">
    <source>
        <dbReference type="ARBA" id="ARBA00022737"/>
    </source>
</evidence>
<dbReference type="PANTHER" id="PTHR24113:SF12">
    <property type="entry name" value="RAN GTPASE-ACTIVATING PROTEIN 1"/>
    <property type="match status" value="1"/>
</dbReference>
<dbReference type="Proteomes" id="UP000801492">
    <property type="component" value="Unassembled WGS sequence"/>
</dbReference>
<feature type="compositionally biased region" description="Acidic residues" evidence="4">
    <location>
        <begin position="723"/>
        <end position="734"/>
    </location>
</feature>
<dbReference type="GO" id="GO:0005634">
    <property type="term" value="C:nucleus"/>
    <property type="evidence" value="ECO:0007669"/>
    <property type="project" value="TreeGrafter"/>
</dbReference>
<feature type="region of interest" description="Disordered" evidence="4">
    <location>
        <begin position="642"/>
        <end position="734"/>
    </location>
</feature>
<dbReference type="GO" id="GO:0031267">
    <property type="term" value="F:small GTPase binding"/>
    <property type="evidence" value="ECO:0007669"/>
    <property type="project" value="TreeGrafter"/>
</dbReference>
<feature type="compositionally biased region" description="Polar residues" evidence="4">
    <location>
        <begin position="705"/>
        <end position="722"/>
    </location>
</feature>
<keyword evidence="2" id="KW-0433">Leucine-rich repeat</keyword>
<feature type="compositionally biased region" description="Polar residues" evidence="4">
    <location>
        <begin position="676"/>
        <end position="687"/>
    </location>
</feature>
<organism evidence="5 6">
    <name type="scientific">Ignelater luminosus</name>
    <name type="common">Cucubano</name>
    <name type="synonym">Pyrophorus luminosus</name>
    <dbReference type="NCBI Taxonomy" id="2038154"/>
    <lineage>
        <taxon>Eukaryota</taxon>
        <taxon>Metazoa</taxon>
        <taxon>Ecdysozoa</taxon>
        <taxon>Arthropoda</taxon>
        <taxon>Hexapoda</taxon>
        <taxon>Insecta</taxon>
        <taxon>Pterygota</taxon>
        <taxon>Neoptera</taxon>
        <taxon>Endopterygota</taxon>
        <taxon>Coleoptera</taxon>
        <taxon>Polyphaga</taxon>
        <taxon>Elateriformia</taxon>
        <taxon>Elateroidea</taxon>
        <taxon>Elateridae</taxon>
        <taxon>Agrypninae</taxon>
        <taxon>Pyrophorini</taxon>
        <taxon>Ignelater</taxon>
    </lineage>
</organism>
<proteinExistence type="predicted"/>
<protein>
    <submittedName>
        <fullName evidence="5">Uncharacterized protein</fullName>
    </submittedName>
</protein>
<keyword evidence="3" id="KW-0677">Repeat</keyword>
<evidence type="ECO:0000256" key="2">
    <source>
        <dbReference type="ARBA" id="ARBA00022614"/>
    </source>
</evidence>
<dbReference type="PANTHER" id="PTHR24113">
    <property type="entry name" value="RAN GTPASE-ACTIVATING PROTEIN 1"/>
    <property type="match status" value="1"/>
</dbReference>
<sequence>MVGTTLVERSPKSKRRRKMNEIGESSEVGSECVPQSATVVTAVKTEEQPSPSTQTPVVAVADNDEATNSEKIIRSILKTCTKPKQMVRFADDHDEDLVTYQEPSNCNAWTGVPQPYTNEEILEGYYNACNKVLTAQRDVIVQQLKDIKDNMDYSATLNLTSVTLDHDALETLEIIFQMVTFRSIFIGRCLPVHAAELFNMLEFYDPAMELIVSDMDREDITLWGEFASVISSSMILNAIQFREMCLGDQSLRTIFENGINENNNIIKLRFDGCELSRAPTFMLAHHLKINDHLCELHLCYLDLYSKEAEILAKFLSINESLRILDLSNNRIGDHGFDVLSNGLLDQSKRDVGVEVLILVNNQLTKKSVKTLDAIIANCPLINTINVGLNNLTDKAIVDTMNSIKKSETLHGLGLQSTLITCSGIIKLADICMSNTSLRHINLRGNKAVQPDTLNNLADAIHRTSLVHIDLDDNNRSCSDPQKYCEIVNKVRRVIAINKVKVENEYPSVPQQDYDLFLNCDPVYVPLSHTRTRSSSNLKNRFSVSPVSEVTPSPSSSRFTVVPCIDLPVDPEKSSVLGAVGGKKVPLKPVEVPPPEITELIEVPERFGVGPIKVTRKLFQVYQDNPQTESELSLTVPETSNVLGTAKEESSASPESSDIHGAASSESSTPPTAISDNPGTVESTSSVPDVSGDFVSVWPHPAKDANQVTSVSEETGISTATDGNNDDDSNENAEK</sequence>
<dbReference type="OrthoDB" id="10034042at2759"/>
<evidence type="ECO:0000256" key="4">
    <source>
        <dbReference type="SAM" id="MobiDB-lite"/>
    </source>
</evidence>
<dbReference type="Gene3D" id="3.80.10.10">
    <property type="entry name" value="Ribonuclease Inhibitor"/>
    <property type="match status" value="1"/>
</dbReference>
<name>A0A8K0CGU7_IGNLU</name>
<evidence type="ECO:0000313" key="6">
    <source>
        <dbReference type="Proteomes" id="UP000801492"/>
    </source>
</evidence>
<keyword evidence="6" id="KW-1185">Reference proteome</keyword>
<reference evidence="5" key="1">
    <citation type="submission" date="2019-08" db="EMBL/GenBank/DDBJ databases">
        <title>The genome of the North American firefly Photinus pyralis.</title>
        <authorList>
            <consortium name="Photinus pyralis genome working group"/>
            <person name="Fallon T.R."/>
            <person name="Sander Lower S.E."/>
            <person name="Weng J.-K."/>
        </authorList>
    </citation>
    <scope>NUCLEOTIDE SEQUENCE</scope>
    <source>
        <strain evidence="5">TRF0915ILg1</strain>
        <tissue evidence="5">Whole body</tissue>
    </source>
</reference>
<dbReference type="SUPFAM" id="SSF52047">
    <property type="entry name" value="RNI-like"/>
    <property type="match status" value="1"/>
</dbReference>
<dbReference type="PROSITE" id="PS51450">
    <property type="entry name" value="LRR"/>
    <property type="match status" value="1"/>
</dbReference>
<dbReference type="InterPro" id="IPR032675">
    <property type="entry name" value="LRR_dom_sf"/>
</dbReference>
<evidence type="ECO:0000256" key="1">
    <source>
        <dbReference type="ARBA" id="ARBA00022468"/>
    </source>
</evidence>
<comment type="caution">
    <text evidence="5">The sequence shown here is derived from an EMBL/GenBank/DDBJ whole genome shotgun (WGS) entry which is preliminary data.</text>
</comment>
<dbReference type="GO" id="GO:0005096">
    <property type="term" value="F:GTPase activator activity"/>
    <property type="evidence" value="ECO:0007669"/>
    <property type="project" value="UniProtKB-KW"/>
</dbReference>
<dbReference type="EMBL" id="VTPC01090290">
    <property type="protein sequence ID" value="KAF2883792.1"/>
    <property type="molecule type" value="Genomic_DNA"/>
</dbReference>
<dbReference type="InterPro" id="IPR001611">
    <property type="entry name" value="Leu-rich_rpt"/>
</dbReference>
<dbReference type="GO" id="GO:0005829">
    <property type="term" value="C:cytosol"/>
    <property type="evidence" value="ECO:0007669"/>
    <property type="project" value="TreeGrafter"/>
</dbReference>